<protein>
    <submittedName>
        <fullName evidence="1">Uncharacterized protein</fullName>
    </submittedName>
</protein>
<gene>
    <name evidence="1" type="ORF">CDAR_386071</name>
</gene>
<keyword evidence="2" id="KW-1185">Reference proteome</keyword>
<proteinExistence type="predicted"/>
<dbReference type="Proteomes" id="UP001054837">
    <property type="component" value="Unassembled WGS sequence"/>
</dbReference>
<name>A0AAV4SMM3_9ARAC</name>
<evidence type="ECO:0000313" key="1">
    <source>
        <dbReference type="EMBL" id="GIY33710.1"/>
    </source>
</evidence>
<evidence type="ECO:0000313" key="2">
    <source>
        <dbReference type="Proteomes" id="UP001054837"/>
    </source>
</evidence>
<dbReference type="AlphaFoldDB" id="A0AAV4SMM3"/>
<accession>A0AAV4SMM3</accession>
<organism evidence="1 2">
    <name type="scientific">Caerostris darwini</name>
    <dbReference type="NCBI Taxonomy" id="1538125"/>
    <lineage>
        <taxon>Eukaryota</taxon>
        <taxon>Metazoa</taxon>
        <taxon>Ecdysozoa</taxon>
        <taxon>Arthropoda</taxon>
        <taxon>Chelicerata</taxon>
        <taxon>Arachnida</taxon>
        <taxon>Araneae</taxon>
        <taxon>Araneomorphae</taxon>
        <taxon>Entelegynae</taxon>
        <taxon>Araneoidea</taxon>
        <taxon>Araneidae</taxon>
        <taxon>Caerostris</taxon>
    </lineage>
</organism>
<reference evidence="1 2" key="1">
    <citation type="submission" date="2021-06" db="EMBL/GenBank/DDBJ databases">
        <title>Caerostris darwini draft genome.</title>
        <authorList>
            <person name="Kono N."/>
            <person name="Arakawa K."/>
        </authorList>
    </citation>
    <scope>NUCLEOTIDE SEQUENCE [LARGE SCALE GENOMIC DNA]</scope>
</reference>
<comment type="caution">
    <text evidence="1">The sequence shown here is derived from an EMBL/GenBank/DDBJ whole genome shotgun (WGS) entry which is preliminary data.</text>
</comment>
<sequence length="94" mass="10337">MIHNQLVTQHLSDCHTTLKRISTSSLCKTPRRRPTAIPSECALMLLIDNLVSGSRPLTVSNTMLSDGSQIHCVDLLRISGEKVGLLYALFPSSF</sequence>
<dbReference type="EMBL" id="BPLQ01007976">
    <property type="protein sequence ID" value="GIY33710.1"/>
    <property type="molecule type" value="Genomic_DNA"/>
</dbReference>